<keyword evidence="2" id="KW-1185">Reference proteome</keyword>
<evidence type="ECO:0000313" key="1">
    <source>
        <dbReference type="EMBL" id="MCT4795434.1"/>
    </source>
</evidence>
<protein>
    <submittedName>
        <fullName evidence="1">Uncharacterized protein</fullName>
    </submittedName>
</protein>
<dbReference type="Proteomes" id="UP001206821">
    <property type="component" value="Unassembled WGS sequence"/>
</dbReference>
<proteinExistence type="predicted"/>
<accession>A0ABT2KYC0</accession>
<comment type="caution">
    <text evidence="1">The sequence shown here is derived from an EMBL/GenBank/DDBJ whole genome shotgun (WGS) entry which is preliminary data.</text>
</comment>
<dbReference type="RefSeq" id="WP_034815581.1">
    <property type="nucleotide sequence ID" value="NZ_JANIEK010000025.1"/>
</dbReference>
<dbReference type="EMBL" id="JANIEK010000025">
    <property type="protein sequence ID" value="MCT4795434.1"/>
    <property type="molecule type" value="Genomic_DNA"/>
</dbReference>
<name>A0ABT2KYC0_9BACL</name>
<evidence type="ECO:0000313" key="2">
    <source>
        <dbReference type="Proteomes" id="UP001206821"/>
    </source>
</evidence>
<sequence>MSKPLTIWTKRLVLTTILGGVLLVATFATQRAFHMSEINLLVDKADEQQLSYELIIHNPLTNAYSFTIVHD</sequence>
<reference evidence="1 2" key="1">
    <citation type="submission" date="2022-07" db="EMBL/GenBank/DDBJ databases">
        <title>Genomic and pangenome structural analysis of the polyextremophile Exiguobacterium.</title>
        <authorList>
            <person name="Shen L."/>
        </authorList>
    </citation>
    <scope>NUCLEOTIDE SEQUENCE [LARGE SCALE GENOMIC DNA]</scope>
    <source>
        <strain evidence="1 2">12_1</strain>
    </source>
</reference>
<organism evidence="1 2">
    <name type="scientific">Exiguobacterium alkaliphilum</name>
    <dbReference type="NCBI Taxonomy" id="1428684"/>
    <lineage>
        <taxon>Bacteria</taxon>
        <taxon>Bacillati</taxon>
        <taxon>Bacillota</taxon>
        <taxon>Bacilli</taxon>
        <taxon>Bacillales</taxon>
        <taxon>Bacillales Family XII. Incertae Sedis</taxon>
        <taxon>Exiguobacterium</taxon>
    </lineage>
</organism>
<gene>
    <name evidence="1" type="ORF">NQG31_07745</name>
</gene>